<dbReference type="PROSITE" id="PS50110">
    <property type="entry name" value="RESPONSE_REGULATORY"/>
    <property type="match status" value="1"/>
</dbReference>
<dbReference type="PANTHER" id="PTHR43228:SF1">
    <property type="entry name" value="TWO-COMPONENT RESPONSE REGULATOR ARR22"/>
    <property type="match status" value="1"/>
</dbReference>
<evidence type="ECO:0000313" key="3">
    <source>
        <dbReference type="EMBL" id="POY40859.1"/>
    </source>
</evidence>
<name>A0A2S5AEX7_9FLAO</name>
<sequence>MKKKIIWVIDDDIIYQTIINKLIQKMEVFSNYSSFMNGKDAIISLTNKLEEDSNNLPDIILLDINMPIMDGWEFIEEIKKIKSNIKKHIQIYIVSSSIAIEDKDKSKTYAEIMGYIPKPISVNDLMSIVSNDNN</sequence>
<comment type="caution">
    <text evidence="3">The sequence shown here is derived from an EMBL/GenBank/DDBJ whole genome shotgun (WGS) entry which is preliminary data.</text>
</comment>
<dbReference type="InterPro" id="IPR001789">
    <property type="entry name" value="Sig_transdc_resp-reg_receiver"/>
</dbReference>
<dbReference type="SMART" id="SM00448">
    <property type="entry name" value="REC"/>
    <property type="match status" value="1"/>
</dbReference>
<keyword evidence="1" id="KW-0597">Phosphoprotein</keyword>
<dbReference type="RefSeq" id="WP_103805045.1">
    <property type="nucleotide sequence ID" value="NZ_PQVG01000002.1"/>
</dbReference>
<evidence type="ECO:0000313" key="4">
    <source>
        <dbReference type="Proteomes" id="UP000237310"/>
    </source>
</evidence>
<feature type="domain" description="Response regulatory" evidence="2">
    <location>
        <begin position="5"/>
        <end position="133"/>
    </location>
</feature>
<keyword evidence="4" id="KW-1185">Reference proteome</keyword>
<proteinExistence type="predicted"/>
<dbReference type="InterPro" id="IPR011006">
    <property type="entry name" value="CheY-like_superfamily"/>
</dbReference>
<dbReference type="Gene3D" id="3.40.50.2300">
    <property type="match status" value="1"/>
</dbReference>
<dbReference type="PANTHER" id="PTHR43228">
    <property type="entry name" value="TWO-COMPONENT RESPONSE REGULATOR"/>
    <property type="match status" value="1"/>
</dbReference>
<dbReference type="SUPFAM" id="SSF52172">
    <property type="entry name" value="CheY-like"/>
    <property type="match status" value="1"/>
</dbReference>
<feature type="modified residue" description="4-aspartylphosphate" evidence="1">
    <location>
        <position position="63"/>
    </location>
</feature>
<organism evidence="3 4">
    <name type="scientific">Flavobacterium alvei</name>
    <dbReference type="NCBI Taxonomy" id="2080416"/>
    <lineage>
        <taxon>Bacteria</taxon>
        <taxon>Pseudomonadati</taxon>
        <taxon>Bacteroidota</taxon>
        <taxon>Flavobacteriia</taxon>
        <taxon>Flavobacteriales</taxon>
        <taxon>Flavobacteriaceae</taxon>
        <taxon>Flavobacterium</taxon>
    </lineage>
</organism>
<dbReference type="AlphaFoldDB" id="A0A2S5AEX7"/>
<gene>
    <name evidence="3" type="ORF">C3L50_05020</name>
</gene>
<protein>
    <submittedName>
        <fullName evidence="3">Response regulator</fullName>
    </submittedName>
</protein>
<dbReference type="GO" id="GO:0000160">
    <property type="term" value="P:phosphorelay signal transduction system"/>
    <property type="evidence" value="ECO:0007669"/>
    <property type="project" value="InterPro"/>
</dbReference>
<dbReference type="InterPro" id="IPR052048">
    <property type="entry name" value="ST_Response_Regulator"/>
</dbReference>
<reference evidence="3 4" key="1">
    <citation type="submission" date="2018-01" db="EMBL/GenBank/DDBJ databases">
        <authorList>
            <person name="Gaut B.S."/>
            <person name="Morton B.R."/>
            <person name="Clegg M.T."/>
            <person name="Duvall M.R."/>
        </authorList>
    </citation>
    <scope>NUCLEOTIDE SEQUENCE [LARGE SCALE GENOMIC DNA]</scope>
    <source>
        <strain evidence="3 4">HR-AY</strain>
    </source>
</reference>
<accession>A0A2S5AEX7</accession>
<dbReference type="Proteomes" id="UP000237310">
    <property type="component" value="Unassembled WGS sequence"/>
</dbReference>
<dbReference type="Pfam" id="PF00072">
    <property type="entry name" value="Response_reg"/>
    <property type="match status" value="1"/>
</dbReference>
<dbReference type="EMBL" id="PQVG01000002">
    <property type="protein sequence ID" value="POY40859.1"/>
    <property type="molecule type" value="Genomic_DNA"/>
</dbReference>
<evidence type="ECO:0000256" key="1">
    <source>
        <dbReference type="PROSITE-ProRule" id="PRU00169"/>
    </source>
</evidence>
<dbReference type="OrthoDB" id="673128at2"/>
<evidence type="ECO:0000259" key="2">
    <source>
        <dbReference type="PROSITE" id="PS50110"/>
    </source>
</evidence>